<dbReference type="PANTHER" id="PTHR31303">
    <property type="entry name" value="CTP-DEPENDENT DIACYLGLYCEROL KINASE 1"/>
    <property type="match status" value="1"/>
</dbReference>
<dbReference type="RefSeq" id="WP_154152405.1">
    <property type="nucleotide sequence ID" value="NZ_SZWE01000001.1"/>
</dbReference>
<feature type="transmembrane region" description="Helical" evidence="1">
    <location>
        <begin position="306"/>
        <end position="329"/>
    </location>
</feature>
<dbReference type="Proteomes" id="UP000564704">
    <property type="component" value="Unassembled WGS sequence"/>
</dbReference>
<gene>
    <name evidence="2" type="ORF">FDP25_12940</name>
</gene>
<evidence type="ECO:0000313" key="3">
    <source>
        <dbReference type="Proteomes" id="UP000564704"/>
    </source>
</evidence>
<comment type="caution">
    <text evidence="2">The sequence shown here is derived from an EMBL/GenBank/DDBJ whole genome shotgun (WGS) entry which is preliminary data.</text>
</comment>
<feature type="transmembrane region" description="Helical" evidence="1">
    <location>
        <begin position="341"/>
        <end position="365"/>
    </location>
</feature>
<keyword evidence="1" id="KW-0472">Membrane</keyword>
<evidence type="ECO:0000313" key="2">
    <source>
        <dbReference type="EMBL" id="MRU16342.1"/>
    </source>
</evidence>
<feature type="transmembrane region" description="Helical" evidence="1">
    <location>
        <begin position="183"/>
        <end position="199"/>
    </location>
</feature>
<dbReference type="InterPro" id="IPR037997">
    <property type="entry name" value="Dgk1-like"/>
</dbReference>
<evidence type="ECO:0000256" key="1">
    <source>
        <dbReference type="SAM" id="Phobius"/>
    </source>
</evidence>
<feature type="transmembrane region" description="Helical" evidence="1">
    <location>
        <begin position="228"/>
        <end position="249"/>
    </location>
</feature>
<evidence type="ECO:0008006" key="4">
    <source>
        <dbReference type="Google" id="ProtNLM"/>
    </source>
</evidence>
<feature type="transmembrane region" description="Helical" evidence="1">
    <location>
        <begin position="98"/>
        <end position="114"/>
    </location>
</feature>
<dbReference type="AlphaFoldDB" id="A0A844CP12"/>
<sequence>MSVAVQIGLAVASVAVLLGLMALVRKGARAMGLGSEVQRKLVHVGTGLYALTLPWLFPERWPVYMLIGLTLAVMLLLRLPRFANGIGGALHGVERRSYGDVLLAASVGLCFFFANGDALLYVLPLAVLTLADAAAALVGTRYATRLYRVEEGYKSVEGTVAFSLVTLLLSIICLMFLVDLPPGNILALSVMVTGFASLVEAQSWRGFDNLFLPLGLLVFLSVHVDSNLVELVVFAVLFLIAIVGFRLVGTRAGLSAHACRVYVVAMFLVLAVTAPQNALLPALVLLSHAWAKVQAPGQDDHGDLDVVAALAIISFGWLALGDATGWSAIGFYGLTAMGMTMGLSVIALCGHLPWIILISLGLLGLREAVIVVNSDASNWAEPLGGARRGDVGVDGAHGQVLAMGLCQRPGFEVNPLVAVFSIDCIYLHDIHTGR</sequence>
<protein>
    <recommendedName>
        <fullName evidence="4">Phytol kinase</fullName>
    </recommendedName>
</protein>
<name>A0A844CP12_9RHOB</name>
<feature type="transmembrane region" description="Helical" evidence="1">
    <location>
        <begin position="261"/>
        <end position="286"/>
    </location>
</feature>
<keyword evidence="3" id="KW-1185">Reference proteome</keyword>
<feature type="transmembrane region" description="Helical" evidence="1">
    <location>
        <begin position="159"/>
        <end position="177"/>
    </location>
</feature>
<proteinExistence type="predicted"/>
<feature type="transmembrane region" description="Helical" evidence="1">
    <location>
        <begin position="61"/>
        <end position="77"/>
    </location>
</feature>
<keyword evidence="1" id="KW-1133">Transmembrane helix</keyword>
<accession>A0A844CP12</accession>
<keyword evidence="1" id="KW-0812">Transmembrane</keyword>
<reference evidence="2 3" key="1">
    <citation type="submission" date="2019-05" db="EMBL/GenBank/DDBJ databases">
        <title>Roseovarius bejariae sp. nov., a moderately halophylic bacterium isolated from a saline soil in Rambla Salada (Murcia).</title>
        <authorList>
            <person name="Castro D.J."/>
            <person name="Gomez-Altuve A."/>
            <person name="Reina J.C."/>
            <person name="Rodriguez M."/>
            <person name="Sampedro I."/>
            <person name="Llamas I."/>
            <person name="Martinez-Checa F."/>
        </authorList>
    </citation>
    <scope>NUCLEOTIDE SEQUENCE [LARGE SCALE GENOMIC DNA]</scope>
    <source>
        <strain evidence="2 3">A21</strain>
    </source>
</reference>
<dbReference type="PANTHER" id="PTHR31303:SF1">
    <property type="entry name" value="CTP-DEPENDENT DIACYLGLYCEROL KINASE 1"/>
    <property type="match status" value="1"/>
</dbReference>
<organism evidence="2 3">
    <name type="scientific">Roseovarius bejariae</name>
    <dbReference type="NCBI Taxonomy" id="2576383"/>
    <lineage>
        <taxon>Bacteria</taxon>
        <taxon>Pseudomonadati</taxon>
        <taxon>Pseudomonadota</taxon>
        <taxon>Alphaproteobacteria</taxon>
        <taxon>Rhodobacterales</taxon>
        <taxon>Roseobacteraceae</taxon>
        <taxon>Roseovarius</taxon>
    </lineage>
</organism>
<dbReference type="EMBL" id="SZWE01000001">
    <property type="protein sequence ID" value="MRU16342.1"/>
    <property type="molecule type" value="Genomic_DNA"/>
</dbReference>
<dbReference type="GO" id="GO:0004143">
    <property type="term" value="F:ATP-dependent diacylglycerol kinase activity"/>
    <property type="evidence" value="ECO:0007669"/>
    <property type="project" value="InterPro"/>
</dbReference>
<feature type="transmembrane region" description="Helical" evidence="1">
    <location>
        <begin position="6"/>
        <end position="25"/>
    </location>
</feature>
<dbReference type="OrthoDB" id="8149352at2"/>